<dbReference type="Pfam" id="PF23359">
    <property type="entry name" value="Lsr2_DNA-bd"/>
    <property type="match status" value="1"/>
</dbReference>
<evidence type="ECO:0000313" key="5">
    <source>
        <dbReference type="EMBL" id="PSL02458.1"/>
    </source>
</evidence>
<feature type="region of interest" description="Disordered" evidence="2">
    <location>
        <begin position="57"/>
        <end position="90"/>
    </location>
</feature>
<dbReference type="GO" id="GO:0003677">
    <property type="term" value="F:DNA binding"/>
    <property type="evidence" value="ECO:0007669"/>
    <property type="project" value="UniProtKB-KW"/>
</dbReference>
<dbReference type="Gene3D" id="3.30.60.230">
    <property type="entry name" value="Lsr2, dimerization domain"/>
    <property type="match status" value="1"/>
</dbReference>
<keyword evidence="6" id="KW-1185">Reference proteome</keyword>
<evidence type="ECO:0000256" key="1">
    <source>
        <dbReference type="ARBA" id="ARBA00023125"/>
    </source>
</evidence>
<dbReference type="GO" id="GO:0016746">
    <property type="term" value="F:acyltransferase activity"/>
    <property type="evidence" value="ECO:0007669"/>
    <property type="project" value="InterPro"/>
</dbReference>
<gene>
    <name evidence="5" type="ORF">CLV30_110111</name>
</gene>
<name>A0A2P8DZ04_9ACTN</name>
<dbReference type="Proteomes" id="UP000243528">
    <property type="component" value="Unassembled WGS sequence"/>
</dbReference>
<dbReference type="Pfam" id="PF11774">
    <property type="entry name" value="Lsr2"/>
    <property type="match status" value="1"/>
</dbReference>
<accession>A0A2P8DZ04</accession>
<protein>
    <submittedName>
        <fullName evidence="5">Lsr2 protein</fullName>
    </submittedName>
</protein>
<keyword evidence="1" id="KW-0238">DNA-binding</keyword>
<evidence type="ECO:0000313" key="6">
    <source>
        <dbReference type="Proteomes" id="UP000243528"/>
    </source>
</evidence>
<organism evidence="5 6">
    <name type="scientific">Haloactinopolyspora alba</name>
    <dbReference type="NCBI Taxonomy" id="648780"/>
    <lineage>
        <taxon>Bacteria</taxon>
        <taxon>Bacillati</taxon>
        <taxon>Actinomycetota</taxon>
        <taxon>Actinomycetes</taxon>
        <taxon>Jiangellales</taxon>
        <taxon>Jiangellaceae</taxon>
        <taxon>Haloactinopolyspora</taxon>
    </lineage>
</organism>
<evidence type="ECO:0000259" key="4">
    <source>
        <dbReference type="Pfam" id="PF23359"/>
    </source>
</evidence>
<reference evidence="5 6" key="1">
    <citation type="submission" date="2018-03" db="EMBL/GenBank/DDBJ databases">
        <title>Genomic Encyclopedia of Archaeal and Bacterial Type Strains, Phase II (KMG-II): from individual species to whole genera.</title>
        <authorList>
            <person name="Goeker M."/>
        </authorList>
    </citation>
    <scope>NUCLEOTIDE SEQUENCE [LARGE SCALE GENOMIC DNA]</scope>
    <source>
        <strain evidence="5 6">DSM 45211</strain>
    </source>
</reference>
<dbReference type="InterPro" id="IPR042261">
    <property type="entry name" value="Lsr2-like_dimerization"/>
</dbReference>
<dbReference type="InterPro" id="IPR024412">
    <property type="entry name" value="Lsr2_dim_dom"/>
</dbReference>
<evidence type="ECO:0000256" key="2">
    <source>
        <dbReference type="SAM" id="MobiDB-lite"/>
    </source>
</evidence>
<proteinExistence type="predicted"/>
<comment type="caution">
    <text evidence="5">The sequence shown here is derived from an EMBL/GenBank/DDBJ whole genome shotgun (WGS) entry which is preliminary data.</text>
</comment>
<dbReference type="Gene3D" id="4.10.320.10">
    <property type="entry name" value="E3-binding domain"/>
    <property type="match status" value="1"/>
</dbReference>
<evidence type="ECO:0000259" key="3">
    <source>
        <dbReference type="Pfam" id="PF11774"/>
    </source>
</evidence>
<dbReference type="EMBL" id="PYGE01000010">
    <property type="protein sequence ID" value="PSL02458.1"/>
    <property type="molecule type" value="Genomic_DNA"/>
</dbReference>
<dbReference type="InterPro" id="IPR036625">
    <property type="entry name" value="E3-bd_dom_sf"/>
</dbReference>
<sequence>MMAQKVQVILLDDLEGGDADETVSFALDGSSYEIDLSSANAAQLREALAPYIASARKSAAAKRTRGRSTSSSSSSRSSRSDTTAIREWAREQGLKVSDRGRIPSDILAKYEAANS</sequence>
<dbReference type="InterPro" id="IPR055370">
    <property type="entry name" value="Lsr2_DNA-bd"/>
</dbReference>
<dbReference type="AlphaFoldDB" id="A0A2P8DZ04"/>
<feature type="domain" description="Lsr2 DNA-binding" evidence="4">
    <location>
        <begin position="78"/>
        <end position="113"/>
    </location>
</feature>
<feature type="compositionally biased region" description="Low complexity" evidence="2">
    <location>
        <begin position="67"/>
        <end position="83"/>
    </location>
</feature>
<feature type="domain" description="Lsr2 dimerization" evidence="3">
    <location>
        <begin position="2"/>
        <end position="58"/>
    </location>
</feature>